<comment type="similarity">
    <text evidence="2">Belongs to the VKOR family.</text>
</comment>
<evidence type="ECO:0000313" key="14">
    <source>
        <dbReference type="Proteomes" id="UP000291758"/>
    </source>
</evidence>
<evidence type="ECO:0000256" key="6">
    <source>
        <dbReference type="ARBA" id="ARBA00023002"/>
    </source>
</evidence>
<dbReference type="GO" id="GO:0048038">
    <property type="term" value="F:quinone binding"/>
    <property type="evidence" value="ECO:0007669"/>
    <property type="project" value="UniProtKB-KW"/>
</dbReference>
<feature type="transmembrane region" description="Helical" evidence="10">
    <location>
        <begin position="153"/>
        <end position="177"/>
    </location>
</feature>
<evidence type="ECO:0000256" key="11">
    <source>
        <dbReference type="SAM" id="SignalP"/>
    </source>
</evidence>
<comment type="subcellular location">
    <subcellularLocation>
        <location evidence="1">Membrane</location>
        <topology evidence="1">Multi-pass membrane protein</topology>
    </subcellularLocation>
</comment>
<evidence type="ECO:0000256" key="7">
    <source>
        <dbReference type="ARBA" id="ARBA00023136"/>
    </source>
</evidence>
<dbReference type="KEGG" id="xyl:ET495_09615"/>
<dbReference type="SMART" id="SM00756">
    <property type="entry name" value="VKc"/>
    <property type="match status" value="1"/>
</dbReference>
<dbReference type="AlphaFoldDB" id="A0A4P6ES95"/>
<feature type="transmembrane region" description="Helical" evidence="10">
    <location>
        <begin position="83"/>
        <end position="104"/>
    </location>
</feature>
<evidence type="ECO:0000313" key="13">
    <source>
        <dbReference type="EMBL" id="QAY64833.1"/>
    </source>
</evidence>
<keyword evidence="7 10" id="KW-0472">Membrane</keyword>
<keyword evidence="11" id="KW-0732">Signal</keyword>
<evidence type="ECO:0000256" key="8">
    <source>
        <dbReference type="ARBA" id="ARBA00023157"/>
    </source>
</evidence>
<dbReference type="GO" id="GO:0016491">
    <property type="term" value="F:oxidoreductase activity"/>
    <property type="evidence" value="ECO:0007669"/>
    <property type="project" value="UniProtKB-KW"/>
</dbReference>
<feature type="transmembrane region" description="Helical" evidence="10">
    <location>
        <begin position="110"/>
        <end position="132"/>
    </location>
</feature>
<keyword evidence="6" id="KW-0560">Oxidoreductase</keyword>
<feature type="chain" id="PRO_5039407594" evidence="11">
    <location>
        <begin position="24"/>
        <end position="185"/>
    </location>
</feature>
<keyword evidence="3 10" id="KW-0812">Transmembrane</keyword>
<dbReference type="InterPro" id="IPR041714">
    <property type="entry name" value="VKOR_Actinobacteria"/>
</dbReference>
<keyword evidence="9" id="KW-0676">Redox-active center</keyword>
<keyword evidence="8" id="KW-1015">Disulfide bond</keyword>
<dbReference type="CDD" id="cd12922">
    <property type="entry name" value="VKOR_5"/>
    <property type="match status" value="1"/>
</dbReference>
<reference evidence="13 14" key="1">
    <citation type="submission" date="2019-01" db="EMBL/GenBank/DDBJ databases">
        <title>Genome sequencing of strain 2JSPR-7.</title>
        <authorList>
            <person name="Heo J."/>
            <person name="Kim S.-J."/>
            <person name="Kim J.-S."/>
            <person name="Hong S.-B."/>
            <person name="Kwon S.-W."/>
        </authorList>
    </citation>
    <scope>NUCLEOTIDE SEQUENCE [LARGE SCALE GENOMIC DNA]</scope>
    <source>
        <strain evidence="13 14">2JSPR-7</strain>
    </source>
</reference>
<dbReference type="InterPro" id="IPR012932">
    <property type="entry name" value="VKOR"/>
</dbReference>
<dbReference type="InterPro" id="IPR038354">
    <property type="entry name" value="VKOR_sf"/>
</dbReference>
<accession>A0A4P6ES95</accession>
<evidence type="ECO:0000256" key="9">
    <source>
        <dbReference type="ARBA" id="ARBA00023284"/>
    </source>
</evidence>
<protein>
    <submittedName>
        <fullName evidence="13">Vitamin K epoxide reductase family protein</fullName>
    </submittedName>
</protein>
<dbReference type="Gene3D" id="1.20.1440.130">
    <property type="entry name" value="VKOR domain"/>
    <property type="match status" value="1"/>
</dbReference>
<evidence type="ECO:0000256" key="5">
    <source>
        <dbReference type="ARBA" id="ARBA00022989"/>
    </source>
</evidence>
<dbReference type="Proteomes" id="UP000291758">
    <property type="component" value="Chromosome"/>
</dbReference>
<gene>
    <name evidence="13" type="ORF">ET495_09615</name>
</gene>
<organism evidence="13 14">
    <name type="scientific">Xylanimonas allomyrinae</name>
    <dbReference type="NCBI Taxonomy" id="2509459"/>
    <lineage>
        <taxon>Bacteria</taxon>
        <taxon>Bacillati</taxon>
        <taxon>Actinomycetota</taxon>
        <taxon>Actinomycetes</taxon>
        <taxon>Micrococcales</taxon>
        <taxon>Promicromonosporaceae</taxon>
        <taxon>Xylanimonas</taxon>
    </lineage>
</organism>
<dbReference type="EMBL" id="CP035495">
    <property type="protein sequence ID" value="QAY64833.1"/>
    <property type="molecule type" value="Genomic_DNA"/>
</dbReference>
<keyword evidence="5 10" id="KW-1133">Transmembrane helix</keyword>
<dbReference type="Pfam" id="PF07884">
    <property type="entry name" value="VKOR"/>
    <property type="match status" value="1"/>
</dbReference>
<sequence>MLVGALISLFAAFKLSSEAVTLAANPDAVLSCDISTVVSCSTVALSWQASLFGFPNAFLGLAAEPVVITIAVLGLAGTRFPKWFMIAAQTIYLFGFVFAYWLFFEAVFQIHALCPWCLTVQLATTVVFFSMLHLNILDNNLHWPPRVQRAAMAVVRSGGLGFLLSAWLLATLAVVVLKYGAALLG</sequence>
<feature type="transmembrane region" description="Helical" evidence="10">
    <location>
        <begin position="57"/>
        <end position="76"/>
    </location>
</feature>
<name>A0A4P6ES95_9MICO</name>
<evidence type="ECO:0000256" key="4">
    <source>
        <dbReference type="ARBA" id="ARBA00022719"/>
    </source>
</evidence>
<evidence type="ECO:0000256" key="10">
    <source>
        <dbReference type="SAM" id="Phobius"/>
    </source>
</evidence>
<feature type="signal peptide" evidence="11">
    <location>
        <begin position="1"/>
        <end position="23"/>
    </location>
</feature>
<keyword evidence="4" id="KW-0874">Quinone</keyword>
<feature type="domain" description="Vitamin K epoxide reductase" evidence="12">
    <location>
        <begin position="1"/>
        <end position="135"/>
    </location>
</feature>
<evidence type="ECO:0000256" key="2">
    <source>
        <dbReference type="ARBA" id="ARBA00006214"/>
    </source>
</evidence>
<evidence type="ECO:0000259" key="12">
    <source>
        <dbReference type="SMART" id="SM00756"/>
    </source>
</evidence>
<evidence type="ECO:0000256" key="1">
    <source>
        <dbReference type="ARBA" id="ARBA00004141"/>
    </source>
</evidence>
<dbReference type="GO" id="GO:0016020">
    <property type="term" value="C:membrane"/>
    <property type="evidence" value="ECO:0007669"/>
    <property type="project" value="UniProtKB-SubCell"/>
</dbReference>
<evidence type="ECO:0000256" key="3">
    <source>
        <dbReference type="ARBA" id="ARBA00022692"/>
    </source>
</evidence>
<dbReference type="OrthoDB" id="9783799at2"/>
<proteinExistence type="inferred from homology"/>
<keyword evidence="14" id="KW-1185">Reference proteome</keyword>